<keyword evidence="1" id="KW-0812">Transmembrane</keyword>
<protein>
    <submittedName>
        <fullName evidence="2">Uncharacterized protein</fullName>
    </submittedName>
</protein>
<feature type="transmembrane region" description="Helical" evidence="1">
    <location>
        <begin position="12"/>
        <end position="30"/>
    </location>
</feature>
<comment type="caution">
    <text evidence="2">The sequence shown here is derived from an EMBL/GenBank/DDBJ whole genome shotgun (WGS) entry which is preliminary data.</text>
</comment>
<proteinExistence type="predicted"/>
<evidence type="ECO:0000256" key="1">
    <source>
        <dbReference type="SAM" id="Phobius"/>
    </source>
</evidence>
<evidence type="ECO:0000313" key="2">
    <source>
        <dbReference type="EMBL" id="OGD88386.1"/>
    </source>
</evidence>
<evidence type="ECO:0000313" key="3">
    <source>
        <dbReference type="Proteomes" id="UP000177369"/>
    </source>
</evidence>
<keyword evidence="1" id="KW-1133">Transmembrane helix</keyword>
<dbReference type="STRING" id="1797714.A3D04_02845"/>
<organism evidence="2 3">
    <name type="scientific">Candidatus Curtissbacteria bacterium RIFCSPHIGHO2_02_FULL_40_16b</name>
    <dbReference type="NCBI Taxonomy" id="1797714"/>
    <lineage>
        <taxon>Bacteria</taxon>
        <taxon>Candidatus Curtissiibacteriota</taxon>
    </lineage>
</organism>
<accession>A0A1F5G949</accession>
<sequence length="150" mass="16273">MANHHLLKATLNFSAIVILLALIATPFYFARNFSQVSGVRSETPFLVISQVEKFPGMFLSQTGDRYEISFERQNASQAYLSVLIVNNPTNVTKTYSLQASTGATSVFFGEDIDNPISIISVPPSTSVPVSLISQGDPASTQTIEITIQAN</sequence>
<name>A0A1F5G949_9BACT</name>
<keyword evidence="1" id="KW-0472">Membrane</keyword>
<dbReference type="AlphaFoldDB" id="A0A1F5G949"/>
<dbReference type="EMBL" id="MFBD01000030">
    <property type="protein sequence ID" value="OGD88386.1"/>
    <property type="molecule type" value="Genomic_DNA"/>
</dbReference>
<gene>
    <name evidence="2" type="ORF">A3D04_02845</name>
</gene>
<dbReference type="Proteomes" id="UP000177369">
    <property type="component" value="Unassembled WGS sequence"/>
</dbReference>
<reference evidence="2 3" key="1">
    <citation type="journal article" date="2016" name="Nat. Commun.">
        <title>Thousands of microbial genomes shed light on interconnected biogeochemical processes in an aquifer system.</title>
        <authorList>
            <person name="Anantharaman K."/>
            <person name="Brown C.T."/>
            <person name="Hug L.A."/>
            <person name="Sharon I."/>
            <person name="Castelle C.J."/>
            <person name="Probst A.J."/>
            <person name="Thomas B.C."/>
            <person name="Singh A."/>
            <person name="Wilkins M.J."/>
            <person name="Karaoz U."/>
            <person name="Brodie E.L."/>
            <person name="Williams K.H."/>
            <person name="Hubbard S.S."/>
            <person name="Banfield J.F."/>
        </authorList>
    </citation>
    <scope>NUCLEOTIDE SEQUENCE [LARGE SCALE GENOMIC DNA]</scope>
</reference>